<dbReference type="PANTHER" id="PTHR12827">
    <property type="entry name" value="MEIOTIC CHECKPOINT REGULATOR TSG24 FAMILY MEMBER"/>
    <property type="match status" value="1"/>
</dbReference>
<dbReference type="GO" id="GO:0031145">
    <property type="term" value="P:anaphase-promoting complex-dependent catabolic process"/>
    <property type="evidence" value="ECO:0007669"/>
    <property type="project" value="TreeGrafter"/>
</dbReference>
<dbReference type="GO" id="GO:0007091">
    <property type="term" value="P:metaphase/anaphase transition of mitotic cell cycle"/>
    <property type="evidence" value="ECO:0007669"/>
    <property type="project" value="TreeGrafter"/>
</dbReference>
<gene>
    <name evidence="8" type="ORF">UCRPC4_g02963</name>
</gene>
<evidence type="ECO:0000256" key="5">
    <source>
        <dbReference type="ARBA" id="ARBA00023306"/>
    </source>
</evidence>
<dbReference type="FunFam" id="1.25.10.10:FF:000217">
    <property type="entry name" value="20S cyclosome subunit (APC1/BimE)"/>
    <property type="match status" value="1"/>
</dbReference>
<dbReference type="OrthoDB" id="26401at2759"/>
<dbReference type="InterPro" id="IPR024990">
    <property type="entry name" value="Apc1"/>
</dbReference>
<dbReference type="InterPro" id="IPR002015">
    <property type="entry name" value="Proteasome/cyclosome_rpt"/>
</dbReference>
<organism evidence="8 9">
    <name type="scientific">Phaeomoniella chlamydospora</name>
    <name type="common">Phaeoacremonium chlamydosporum</name>
    <dbReference type="NCBI Taxonomy" id="158046"/>
    <lineage>
        <taxon>Eukaryota</taxon>
        <taxon>Fungi</taxon>
        <taxon>Dikarya</taxon>
        <taxon>Ascomycota</taxon>
        <taxon>Pezizomycotina</taxon>
        <taxon>Eurotiomycetes</taxon>
        <taxon>Chaetothyriomycetidae</taxon>
        <taxon>Phaeomoniellales</taxon>
        <taxon>Phaeomoniellaceae</taxon>
        <taxon>Phaeomoniella</taxon>
    </lineage>
</organism>
<accession>A0A0G2H384</accession>
<evidence type="ECO:0000256" key="4">
    <source>
        <dbReference type="ARBA" id="ARBA00022776"/>
    </source>
</evidence>
<name>A0A0G2H384_PHACM</name>
<feature type="domain" description="Anaphase-promoting complex subunit 1 N-terminal" evidence="7">
    <location>
        <begin position="29"/>
        <end position="791"/>
    </location>
</feature>
<keyword evidence="4" id="KW-0498">Mitosis</keyword>
<protein>
    <submittedName>
        <fullName evidence="8">Putative 20s cyclosome subunit (Apc1)</fullName>
    </submittedName>
</protein>
<dbReference type="Pfam" id="PF01851">
    <property type="entry name" value="PC_rep"/>
    <property type="match status" value="1"/>
</dbReference>
<dbReference type="GO" id="GO:0070979">
    <property type="term" value="P:protein K11-linked ubiquitination"/>
    <property type="evidence" value="ECO:0007669"/>
    <property type="project" value="TreeGrafter"/>
</dbReference>
<dbReference type="Proteomes" id="UP000053317">
    <property type="component" value="Unassembled WGS sequence"/>
</dbReference>
<dbReference type="PANTHER" id="PTHR12827:SF3">
    <property type="entry name" value="ANAPHASE-PROMOTING COMPLEX SUBUNIT 1"/>
    <property type="match status" value="1"/>
</dbReference>
<dbReference type="GO" id="GO:0051301">
    <property type="term" value="P:cell division"/>
    <property type="evidence" value="ECO:0007669"/>
    <property type="project" value="UniProtKB-KW"/>
</dbReference>
<keyword evidence="3" id="KW-0677">Repeat</keyword>
<evidence type="ECO:0000313" key="8">
    <source>
        <dbReference type="EMBL" id="KKY23235.1"/>
    </source>
</evidence>
<reference evidence="8 9" key="2">
    <citation type="submission" date="2015-05" db="EMBL/GenBank/DDBJ databases">
        <authorList>
            <person name="Morales-Cruz A."/>
            <person name="Amrine K.C."/>
            <person name="Cantu D."/>
        </authorList>
    </citation>
    <scope>NUCLEOTIDE SEQUENCE [LARGE SCALE GENOMIC DNA]</scope>
    <source>
        <strain evidence="8">UCRPC4</strain>
    </source>
</reference>
<evidence type="ECO:0000256" key="3">
    <source>
        <dbReference type="ARBA" id="ARBA00022737"/>
    </source>
</evidence>
<evidence type="ECO:0000256" key="2">
    <source>
        <dbReference type="ARBA" id="ARBA00022618"/>
    </source>
</evidence>
<dbReference type="InterPro" id="IPR011989">
    <property type="entry name" value="ARM-like"/>
</dbReference>
<evidence type="ECO:0000313" key="9">
    <source>
        <dbReference type="Proteomes" id="UP000053317"/>
    </source>
</evidence>
<dbReference type="FunFam" id="1.25.10.10:FF:000400">
    <property type="entry name" value="20S cyclosome subunit (APC1/BimE), putative"/>
    <property type="match status" value="1"/>
</dbReference>
<dbReference type="GO" id="GO:0005680">
    <property type="term" value="C:anaphase-promoting complex"/>
    <property type="evidence" value="ECO:0007669"/>
    <property type="project" value="InterPro"/>
</dbReference>
<proteinExistence type="inferred from homology"/>
<dbReference type="EMBL" id="LCWF01000069">
    <property type="protein sequence ID" value="KKY23235.1"/>
    <property type="molecule type" value="Genomic_DNA"/>
</dbReference>
<dbReference type="InterPro" id="IPR049255">
    <property type="entry name" value="Apc1_N"/>
</dbReference>
<reference evidence="8 9" key="1">
    <citation type="submission" date="2015-05" db="EMBL/GenBank/DDBJ databases">
        <title>Distinctive expansion of gene families associated with plant cell wall degradation and secondary metabolism in the genomes of grapevine trunk pathogens.</title>
        <authorList>
            <person name="Lawrence D.P."/>
            <person name="Travadon R."/>
            <person name="Rolshausen P.E."/>
            <person name="Baumgartner K."/>
        </authorList>
    </citation>
    <scope>NUCLEOTIDE SEQUENCE [LARGE SCALE GENOMIC DNA]</scope>
    <source>
        <strain evidence="8">UCRPC4</strain>
    </source>
</reference>
<keyword evidence="9" id="KW-1185">Reference proteome</keyword>
<dbReference type="GO" id="GO:0060090">
    <property type="term" value="F:molecular adaptor activity"/>
    <property type="evidence" value="ECO:0007669"/>
    <property type="project" value="TreeGrafter"/>
</dbReference>
<sequence length="1748" mass="194569">MAHVRSLGTHEPSALDYLVGEGILRKDPSPNDYHWDNYGVFEEKQGCWVEEEILRTDTYVVWSRGGVIKRIFGLKIEDEVIVAAFVTCFPREALAENCQLVSVQRGAIDSDVTSSDGAAPERRKAPSMLHRALVVILQSQIHVYFLSGDNHVIPLSFEVESAFPTPTGVVLQRRLPRIIDSTSQPLVPPNSFASSLLTPRLSSGFPFSQEPGPRPSLTITEEPSHARSKQPENIDIPRLFYLLDPQSEIGLVVNGTNSKDPFAGHESRLFPLNPNEELIYFSPKDELSNMKSGDSTLYLAVTYNAKTNAYTTWRVNYDLEPEIAEHTRRKKRLDAAALRRRSSNIFGLNTGATTPVGRNVTSIRESFGGNATSQVEDHTRIDKLGPAVGDLETLADQLGPDFREVGVQTRAARRVSSVLARTDLGTTQDRSTFNELASGHPGRASIGRSYRRGESLGGFSDRASFGPNRRTSARGQSSVFSEGTSFLDAPVDQLLQSLHDSGEFRGFDTIDLDGPISNMAKEVIFTKIETVSRNRGTQPSTTSTVKRPHVFTIISPRTGTSATANAVDDIVSVCIMQNDIKEIVVLGVKASIYTMDVRKERSAGHGSTTTSRSKKMVRVEGIGARRGLNIVDACKIEDGSLSRMLLLTETREGTSILNLEAPWSSSVRIDLPSKMKVHNPFIVSPHIPPNRRRDAGLKRVISDHAQVFQGFSRISCKGQLNLVDQEQKHHRIEICLQPRDRQVNRILDVAMYTLKDHTGDGLLTGWWEVLRWLRLKGLDHDEEWTALVITIFCMAIPFIPGKQARRTMEQRRKRDDYWQSLGGPHGDAWTILLETQLYNATSGSSWRSCPSWEWIHQRQQTSLPDTTPIGEGSSRASGQLCCIQWASLARDFLQTPAGEAAHGPEGYLPTAISKPRELRQSSLATLLISMHLLFEEDKLDIRQATRTKLAPVLAQVGGWLGWESWTWKHGGYYATEITDINHLAFEDSRVSLIEVPKEPFSPPSVFSQFERWLLGSSSAQVLSLYDISGHNPSNSMLRRAINALTPRLQLLAEIQKSYEQNVSAQSRVQALSDLNVCHEILESLPEGIAALMHEVIARTQSRPATDWLNETLRLVDRDDLQSNRDKQQEIATTLKSSSIPHHSAIRDYHTIGNVTIESEPYHFFDSSAEADRQAVTRLIYHEDRRFQDAAKLVNQLRPPLAECVSEPDWTEADLLEAQKDIVQLVTLRTLAVSSGRGMMNFNARIPLLTDKVPIPGFTLQCHMRPMNVTLSADRAAFTEEKVCWAFFHNGVSTGITISRAAKGIDTSWILYNKPPELTNRHAGFLLGLGLNGHLKALAKWVAFKYLTPKHTMVSIGLLLGLSASYMGTMDTLITRLLSVHVTRMLPPGAAELNLSPLTQTAGIMGIGLLYAGSQHRRMSEVMISEIENTDIEELPQNILRDEGYRLAAGFSLGFINIGKGKDLRGLHDMNIVERLLAIAIGTKNVNLVHVLDRATAGATIAIALIFMKTNDAAIAQKIDVPDTLHQFDYVRPDIFLLRTLARQLIMWSNIEATEKWIRGSLPKAYRRRISLQKLTRLRSEDMPFFNILAGLCLALGLRFAGSGSQAVRNLLVQYLDQFIRLTRLSAPNYDAKLARNSVRNCQDVVALAVSAVMAGTGDLQVFRRLRSLHGRVDADTPYGSHLATHMAIGALFLGGGTHTFSTSDLAIGALLCAFYPVFPTFVLDNKAHLQAFRHFWISPILQNFRLHF</sequence>
<feature type="region of interest" description="Disordered" evidence="6">
    <location>
        <begin position="204"/>
        <end position="230"/>
    </location>
</feature>
<keyword evidence="2" id="KW-0132">Cell division</keyword>
<keyword evidence="5" id="KW-0131">Cell cycle</keyword>
<feature type="region of interest" description="Disordered" evidence="6">
    <location>
        <begin position="457"/>
        <end position="477"/>
    </location>
</feature>
<dbReference type="Pfam" id="PF12859">
    <property type="entry name" value="ANAPC1"/>
    <property type="match status" value="1"/>
</dbReference>
<evidence type="ECO:0000259" key="7">
    <source>
        <dbReference type="Pfam" id="PF12859"/>
    </source>
</evidence>
<evidence type="ECO:0000256" key="6">
    <source>
        <dbReference type="SAM" id="MobiDB-lite"/>
    </source>
</evidence>
<comment type="caution">
    <text evidence="8">The sequence shown here is derived from an EMBL/GenBank/DDBJ whole genome shotgun (WGS) entry which is preliminary data.</text>
</comment>
<dbReference type="Gene3D" id="1.25.10.10">
    <property type="entry name" value="Leucine-rich Repeat Variant"/>
    <property type="match status" value="2"/>
</dbReference>
<evidence type="ECO:0000256" key="1">
    <source>
        <dbReference type="ARBA" id="ARBA00010547"/>
    </source>
</evidence>
<comment type="similarity">
    <text evidence="1">Belongs to the APC1 family.</text>
</comment>